<proteinExistence type="predicted"/>
<dbReference type="Pfam" id="PF00266">
    <property type="entry name" value="Aminotran_5"/>
    <property type="match status" value="1"/>
</dbReference>
<dbReference type="InterPro" id="IPR015424">
    <property type="entry name" value="PyrdxlP-dep_Trfase"/>
</dbReference>
<dbReference type="InterPro" id="IPR015421">
    <property type="entry name" value="PyrdxlP-dep_Trfase_major"/>
</dbReference>
<dbReference type="EMBL" id="DSMG01000083">
    <property type="protein sequence ID" value="HDX31387.1"/>
    <property type="molecule type" value="Genomic_DNA"/>
</dbReference>
<keyword evidence="3" id="KW-0808">Transferase</keyword>
<dbReference type="InterPro" id="IPR015422">
    <property type="entry name" value="PyrdxlP-dep_Trfase_small"/>
</dbReference>
<evidence type="ECO:0000256" key="1">
    <source>
        <dbReference type="ARBA" id="ARBA00022898"/>
    </source>
</evidence>
<dbReference type="Gene3D" id="3.90.1150.10">
    <property type="entry name" value="Aspartate Aminotransferase, domain 1"/>
    <property type="match status" value="1"/>
</dbReference>
<dbReference type="Gene3D" id="3.40.640.10">
    <property type="entry name" value="Type I PLP-dependent aspartate aminotransferase-like (Major domain)"/>
    <property type="match status" value="1"/>
</dbReference>
<dbReference type="PANTHER" id="PTHR43092:SF2">
    <property type="entry name" value="HERCYNYLCYSTEINE SULFOXIDE LYASE"/>
    <property type="match status" value="1"/>
</dbReference>
<dbReference type="PANTHER" id="PTHR43092">
    <property type="entry name" value="L-CYSTEINE DESULFHYDRASE"/>
    <property type="match status" value="1"/>
</dbReference>
<protein>
    <submittedName>
        <fullName evidence="3">Aminotransferase class V-fold PLP-dependent enzyme</fullName>
    </submittedName>
</protein>
<dbReference type="GO" id="GO:0008483">
    <property type="term" value="F:transaminase activity"/>
    <property type="evidence" value="ECO:0007669"/>
    <property type="project" value="UniProtKB-KW"/>
</dbReference>
<organism evidence="3">
    <name type="scientific">Caldilinea aerophila</name>
    <dbReference type="NCBI Taxonomy" id="133453"/>
    <lineage>
        <taxon>Bacteria</taxon>
        <taxon>Bacillati</taxon>
        <taxon>Chloroflexota</taxon>
        <taxon>Caldilineae</taxon>
        <taxon>Caldilineales</taxon>
        <taxon>Caldilineaceae</taxon>
        <taxon>Caldilinea</taxon>
    </lineage>
</organism>
<accession>A0A7C1JSQ3</accession>
<comment type="caution">
    <text evidence="3">The sequence shown here is derived from an EMBL/GenBank/DDBJ whole genome shotgun (WGS) entry which is preliminary data.</text>
</comment>
<keyword evidence="3" id="KW-0032">Aminotransferase</keyword>
<evidence type="ECO:0000259" key="2">
    <source>
        <dbReference type="Pfam" id="PF00266"/>
    </source>
</evidence>
<evidence type="ECO:0000313" key="3">
    <source>
        <dbReference type="EMBL" id="HDX31387.1"/>
    </source>
</evidence>
<dbReference type="AlphaFoldDB" id="A0A7C1JSQ3"/>
<gene>
    <name evidence="3" type="ORF">ENQ20_07815</name>
</gene>
<name>A0A7C1JSQ3_9CHLR</name>
<keyword evidence="1" id="KW-0663">Pyridoxal phosphate</keyword>
<feature type="domain" description="Aminotransferase class V" evidence="2">
    <location>
        <begin position="19"/>
        <end position="363"/>
    </location>
</feature>
<sequence length="377" mass="42297">MIFLNHGSFGATPLPVFEVYQEWQRRLERQPVHFFMRESSRLLRSAREALAAYLGARSEELVFVHNATFGVNVAARSLPLQPGDEVLTTTHEYGACINAWEFVCARRGARLVRQPITLPLADEAQIVEELWQGVTPRTRVLFLSHITSPTALTMPVQALCRRAREAGILTVIDGAHAPGQIDIDLGTLGADIYTGNLHKWLCAPKGAGFLWVRSELQPQIEPLVVSWGYGPERTMFEDNDFISALQWQGTDDISAYLSVAAAIEFQRAHDWPTVRARCHTLLAETLAQIEAVTGLPLYYPRQAPRLFHQMGVAPLPLQPDIAAFKERLYTEHRIEVPCYAWQGGHYMRISVQAYNTLEELSQLTEAVTLLLQVAATN</sequence>
<reference evidence="3" key="1">
    <citation type="journal article" date="2020" name="mSystems">
        <title>Genome- and Community-Level Interaction Insights into Carbon Utilization and Element Cycling Functions of Hydrothermarchaeota in Hydrothermal Sediment.</title>
        <authorList>
            <person name="Zhou Z."/>
            <person name="Liu Y."/>
            <person name="Xu W."/>
            <person name="Pan J."/>
            <person name="Luo Z.H."/>
            <person name="Li M."/>
        </authorList>
    </citation>
    <scope>NUCLEOTIDE SEQUENCE [LARGE SCALE GENOMIC DNA]</scope>
    <source>
        <strain evidence="3">SpSt-289</strain>
    </source>
</reference>
<dbReference type="SUPFAM" id="SSF53383">
    <property type="entry name" value="PLP-dependent transferases"/>
    <property type="match status" value="1"/>
</dbReference>
<dbReference type="InterPro" id="IPR000192">
    <property type="entry name" value="Aminotrans_V_dom"/>
</dbReference>